<dbReference type="OrthoDB" id="2414509at2759"/>
<dbReference type="Proteomes" id="UP000765509">
    <property type="component" value="Unassembled WGS sequence"/>
</dbReference>
<keyword evidence="2" id="KW-1185">Reference proteome</keyword>
<comment type="caution">
    <text evidence="1">The sequence shown here is derived from an EMBL/GenBank/DDBJ whole genome shotgun (WGS) entry which is preliminary data.</text>
</comment>
<dbReference type="PANTHER" id="PTHR33246:SF51">
    <property type="entry name" value="MYB_SANT-LIKE DOMAIN-CONTAINING PROTEIN"/>
    <property type="match status" value="1"/>
</dbReference>
<organism evidence="1 2">
    <name type="scientific">Austropuccinia psidii MF-1</name>
    <dbReference type="NCBI Taxonomy" id="1389203"/>
    <lineage>
        <taxon>Eukaryota</taxon>
        <taxon>Fungi</taxon>
        <taxon>Dikarya</taxon>
        <taxon>Basidiomycota</taxon>
        <taxon>Pucciniomycotina</taxon>
        <taxon>Pucciniomycetes</taxon>
        <taxon>Pucciniales</taxon>
        <taxon>Sphaerophragmiaceae</taxon>
        <taxon>Austropuccinia</taxon>
    </lineage>
</organism>
<sequence length="279" mass="31590">MNYPSFVSPFSQPGFGILNDNASFAQEGTLQYEAEKSIYMNEHQYQQPHSHNPEGFFDASITDSSPYRPTDQSVCIKDVTHPGSNTRNEALFQLPVSPEPTQTNLQDGDCCSQWLATHSSHVSSSIQAGNAFKRRHCTKKEIAEDSICRQEANIQLHPKYKGRGDRNPPFVESDFANICTYLENQENYDDLFGNSKKQSWGKKKHTHAQAFKRFAMYLNVNQEGGTLELSGHNLQQHWRTYKHKLMDTSQWLNNIGSGISNVLCGSLQGEIDSRCPCFD</sequence>
<proteinExistence type="predicted"/>
<gene>
    <name evidence="1" type="ORF">O181_050105</name>
</gene>
<protein>
    <submittedName>
        <fullName evidence="1">Uncharacterized protein</fullName>
    </submittedName>
</protein>
<accession>A0A9Q3DUR1</accession>
<reference evidence="1" key="1">
    <citation type="submission" date="2021-03" db="EMBL/GenBank/DDBJ databases">
        <title>Draft genome sequence of rust myrtle Austropuccinia psidii MF-1, a brazilian biotype.</title>
        <authorList>
            <person name="Quecine M.C."/>
            <person name="Pachon D.M.R."/>
            <person name="Bonatelli M.L."/>
            <person name="Correr F.H."/>
            <person name="Franceschini L.M."/>
            <person name="Leite T.F."/>
            <person name="Margarido G.R.A."/>
            <person name="Almeida C.A."/>
            <person name="Ferrarezi J.A."/>
            <person name="Labate C.A."/>
        </authorList>
    </citation>
    <scope>NUCLEOTIDE SEQUENCE</scope>
    <source>
        <strain evidence="1">MF-1</strain>
    </source>
</reference>
<evidence type="ECO:0000313" key="1">
    <source>
        <dbReference type="EMBL" id="MBW0510390.1"/>
    </source>
</evidence>
<dbReference type="PANTHER" id="PTHR33246">
    <property type="entry name" value="CCHC-TYPE DOMAIN-CONTAINING PROTEIN"/>
    <property type="match status" value="1"/>
</dbReference>
<dbReference type="AlphaFoldDB" id="A0A9Q3DUR1"/>
<name>A0A9Q3DUR1_9BASI</name>
<evidence type="ECO:0000313" key="2">
    <source>
        <dbReference type="Proteomes" id="UP000765509"/>
    </source>
</evidence>
<dbReference type="EMBL" id="AVOT02021517">
    <property type="protein sequence ID" value="MBW0510390.1"/>
    <property type="molecule type" value="Genomic_DNA"/>
</dbReference>